<evidence type="ECO:0000313" key="3">
    <source>
        <dbReference type="EMBL" id="SPO36955.1"/>
    </source>
</evidence>
<dbReference type="AlphaFoldDB" id="A0A5C3EYV1"/>
<evidence type="ECO:0000256" key="1">
    <source>
        <dbReference type="SAM" id="MobiDB-lite"/>
    </source>
</evidence>
<feature type="region of interest" description="Disordered" evidence="1">
    <location>
        <begin position="385"/>
        <end position="579"/>
    </location>
</feature>
<feature type="domain" description="OTU" evidence="2">
    <location>
        <begin position="63"/>
        <end position="280"/>
    </location>
</feature>
<reference evidence="3 4" key="1">
    <citation type="submission" date="2018-03" db="EMBL/GenBank/DDBJ databases">
        <authorList>
            <person name="Guldener U."/>
        </authorList>
    </citation>
    <scope>NUCLEOTIDE SEQUENCE [LARGE SCALE GENOMIC DNA]</scope>
    <source>
        <strain evidence="3 4">DAOM196992</strain>
    </source>
</reference>
<feature type="compositionally biased region" description="Low complexity" evidence="1">
    <location>
        <begin position="295"/>
        <end position="317"/>
    </location>
</feature>
<dbReference type="PANTHER" id="PTHR12419:SF7">
    <property type="entry name" value="OTU DOMAIN-CONTAINING PROTEIN 3"/>
    <property type="match status" value="1"/>
</dbReference>
<feature type="region of interest" description="Disordered" evidence="1">
    <location>
        <begin position="1"/>
        <end position="46"/>
    </location>
</feature>
<proteinExistence type="predicted"/>
<feature type="region of interest" description="Disordered" evidence="1">
    <location>
        <begin position="162"/>
        <end position="250"/>
    </location>
</feature>
<accession>A0A5C3EYV1</accession>
<feature type="compositionally biased region" description="Polar residues" evidence="1">
    <location>
        <begin position="452"/>
        <end position="461"/>
    </location>
</feature>
<evidence type="ECO:0000259" key="2">
    <source>
        <dbReference type="PROSITE" id="PS50802"/>
    </source>
</evidence>
<dbReference type="PANTHER" id="PTHR12419">
    <property type="entry name" value="OTU DOMAIN CONTAINING PROTEIN"/>
    <property type="match status" value="1"/>
</dbReference>
<evidence type="ECO:0000313" key="4">
    <source>
        <dbReference type="Proteomes" id="UP000323386"/>
    </source>
</evidence>
<dbReference type="OrthoDB" id="415023at2759"/>
<dbReference type="InterPro" id="IPR003323">
    <property type="entry name" value="OTU_dom"/>
</dbReference>
<dbReference type="InterPro" id="IPR050704">
    <property type="entry name" value="Peptidase_C85-like"/>
</dbReference>
<dbReference type="Proteomes" id="UP000323386">
    <property type="component" value="Unassembled WGS sequence"/>
</dbReference>
<dbReference type="Pfam" id="PF02338">
    <property type="entry name" value="OTU"/>
    <property type="match status" value="1"/>
</dbReference>
<feature type="compositionally biased region" description="Basic and acidic residues" evidence="1">
    <location>
        <begin position="166"/>
        <end position="180"/>
    </location>
</feature>
<dbReference type="InterPro" id="IPR038765">
    <property type="entry name" value="Papain-like_cys_pep_sf"/>
</dbReference>
<dbReference type="SUPFAM" id="SSF54001">
    <property type="entry name" value="Cysteine proteinases"/>
    <property type="match status" value="1"/>
</dbReference>
<dbReference type="GO" id="GO:0016579">
    <property type="term" value="P:protein deubiquitination"/>
    <property type="evidence" value="ECO:0007669"/>
    <property type="project" value="TreeGrafter"/>
</dbReference>
<feature type="compositionally biased region" description="Polar residues" evidence="1">
    <location>
        <begin position="230"/>
        <end position="245"/>
    </location>
</feature>
<protein>
    <recommendedName>
        <fullName evidence="2">OTU domain-containing protein</fullName>
    </recommendedName>
</protein>
<keyword evidence="4" id="KW-1185">Reference proteome</keyword>
<name>A0A5C3EYV1_9BASI</name>
<gene>
    <name evidence="3" type="ORF">PSFLO_02427</name>
</gene>
<dbReference type="PROSITE" id="PS50802">
    <property type="entry name" value="OTU"/>
    <property type="match status" value="1"/>
</dbReference>
<feature type="compositionally biased region" description="Acidic residues" evidence="1">
    <location>
        <begin position="527"/>
        <end position="537"/>
    </location>
</feature>
<organism evidence="3 4">
    <name type="scientific">Pseudozyma flocculosa</name>
    <dbReference type="NCBI Taxonomy" id="84751"/>
    <lineage>
        <taxon>Eukaryota</taxon>
        <taxon>Fungi</taxon>
        <taxon>Dikarya</taxon>
        <taxon>Basidiomycota</taxon>
        <taxon>Ustilaginomycotina</taxon>
        <taxon>Ustilaginomycetes</taxon>
        <taxon>Ustilaginales</taxon>
        <taxon>Ustilaginaceae</taxon>
        <taxon>Pseudozyma</taxon>
    </lineage>
</organism>
<feature type="region of interest" description="Disordered" evidence="1">
    <location>
        <begin position="293"/>
        <end position="331"/>
    </location>
</feature>
<sequence>MGRAQRNGTAAVAAGTRRSARTKVNAVKNERVTRSSRARLTNGLDDPAQVEKELNEQLKLMSLYAANTTGDGNCLFRALSDQLYGFPTQHARLRQETCDHLAAHADRFAGFVDDQPFDAYVRLMRENGTYGGHLELHAFAQMMQKQIKIVQPGLVYVVSADDDSPEAVRSREDREQERLRMQNSIAPGSEGPPPSSREQRRAKRTESRARKKESAQKLAGQDDTAVSADASESTVEANDVASTSKAGAVEAQPSDALVEAYGPLYIAYHNWEHYSSIRNIDGPHTGLPRIKERSVAAAQDDASSASRASKAGTGTIGEAEEDGDGGEPTSTEKMVLESTRGQYSLAEVRSLLKEHNQDWAQVVEVLVEREIAQDEAAVGSELQALPASVSGQSEAAAGTLAPPTSLPDHMRQWRATSPSSVDTSATHSSGEGDSPSTHATTEEGIDLGPGSPSVSQSSRANTPGADRLSTKRAASADLSAIRNLRGPKRRSQSRSSDESGSVCALSPTVEGPSTPAAEESVEGAAQAEDDDDDDEAEDKAVYEIIKRGRGRPRKDGLPNKSSVVIKRKVPTPREKRDAAVLRKRERQLEKIAKAKEPSPDVTQAKAPAEVRGFRELKI</sequence>
<dbReference type="EMBL" id="OOIP01000005">
    <property type="protein sequence ID" value="SPO36955.1"/>
    <property type="molecule type" value="Genomic_DNA"/>
</dbReference>
<dbReference type="Gene3D" id="3.90.70.80">
    <property type="match status" value="1"/>
</dbReference>
<dbReference type="CDD" id="cd22756">
    <property type="entry name" value="OTU_OTUD3-like"/>
    <property type="match status" value="1"/>
</dbReference>
<feature type="compositionally biased region" description="Basic and acidic residues" evidence="1">
    <location>
        <begin position="204"/>
        <end position="215"/>
    </location>
</feature>
<feature type="compositionally biased region" description="Polar residues" evidence="1">
    <location>
        <begin position="414"/>
        <end position="439"/>
    </location>
</feature>
<dbReference type="GO" id="GO:0004843">
    <property type="term" value="F:cysteine-type deubiquitinase activity"/>
    <property type="evidence" value="ECO:0007669"/>
    <property type="project" value="TreeGrafter"/>
</dbReference>